<accession>A0ABD5A101</accession>
<sequence>MNHSEIYLAQSEELNNLYKIEKRMGIAIRQTGLSSTNLIENENNIVKLNQSIRKSWLEKAGILVSPVYKSTLWGTNVNDMQNFKYHYSYETLLNDENDFADLMGYSIEKMESKTFLFSSGMSAISNMLYCFSSFIKENLNVQASVGYFETKYFFKVLESMGNTVDFNLKNKVNTNVFYFEAIKYDATLSTTDFDTLIESINYSQAKIKFLIFDSTMHNKTSILSELSKRINNIRNIVFCDIRSGLKLDQEGLELSNLGICTIFISKENIRLFKLIRNYIEQYKNLTGANLPFYSLVLSHFFKTKNYSLDYVQKVKDQIIWAAETLEKRKASNIRKIIWKKENIFENTLVAPFIFIELKQNQESHYLKVIRLFQKRMEQLKTPIDYRNSWGFRMPSVEYFNDIFTDKRYIKFYPGMFRGLTAVNAIATLNNL</sequence>
<evidence type="ECO:0000313" key="1">
    <source>
        <dbReference type="EMBL" id="MDO6361430.1"/>
    </source>
</evidence>
<dbReference type="Proteomes" id="UP001169713">
    <property type="component" value="Unassembled WGS sequence"/>
</dbReference>
<proteinExistence type="predicted"/>
<comment type="caution">
    <text evidence="1">The sequence shown here is derived from an EMBL/GenBank/DDBJ whole genome shotgun (WGS) entry which is preliminary data.</text>
</comment>
<reference evidence="1" key="1">
    <citation type="submission" date="2023-07" db="EMBL/GenBank/DDBJ databases">
        <title>Whole Genome Sequencing of Colonoscopy isolates.</title>
        <authorList>
            <person name="Surve S.V."/>
            <person name="Valls R.A."/>
            <person name="Barrak K.E."/>
            <person name="Gardner T.B."/>
            <person name="O'Toole G.A."/>
        </authorList>
    </citation>
    <scope>NUCLEOTIDE SEQUENCE</scope>
    <source>
        <strain evidence="1">GP0003</strain>
    </source>
</reference>
<organism evidence="1 2">
    <name type="scientific">Lactobacillus paragasseri</name>
    <dbReference type="NCBI Taxonomy" id="2107999"/>
    <lineage>
        <taxon>Bacteria</taxon>
        <taxon>Bacillati</taxon>
        <taxon>Bacillota</taxon>
        <taxon>Bacilli</taxon>
        <taxon>Lactobacillales</taxon>
        <taxon>Lactobacillaceae</taxon>
        <taxon>Lactobacillus</taxon>
    </lineage>
</organism>
<dbReference type="RefSeq" id="WP_262334197.1">
    <property type="nucleotide sequence ID" value="NZ_JANZQG010000005.1"/>
</dbReference>
<evidence type="ECO:0000313" key="2">
    <source>
        <dbReference type="Proteomes" id="UP001169713"/>
    </source>
</evidence>
<protein>
    <recommendedName>
        <fullName evidence="3">Aminotransferase class I/II-fold pyridoxal phosphate-dependent enzyme</fullName>
    </recommendedName>
</protein>
<name>A0ABD5A101_9LACO</name>
<dbReference type="AlphaFoldDB" id="A0ABD5A101"/>
<dbReference type="EMBL" id="JAUONS010000003">
    <property type="protein sequence ID" value="MDO6361430.1"/>
    <property type="molecule type" value="Genomic_DNA"/>
</dbReference>
<gene>
    <name evidence="1" type="ORF">Q4436_04750</name>
</gene>
<evidence type="ECO:0008006" key="3">
    <source>
        <dbReference type="Google" id="ProtNLM"/>
    </source>
</evidence>